<evidence type="ECO:0000259" key="3">
    <source>
        <dbReference type="Pfam" id="PF16344"/>
    </source>
</evidence>
<keyword evidence="1" id="KW-0472">Membrane</keyword>
<dbReference type="GO" id="GO:0016989">
    <property type="term" value="F:sigma factor antagonist activity"/>
    <property type="evidence" value="ECO:0007669"/>
    <property type="project" value="TreeGrafter"/>
</dbReference>
<dbReference type="Pfam" id="PF04773">
    <property type="entry name" value="FecR"/>
    <property type="match status" value="1"/>
</dbReference>
<dbReference type="PIRSF" id="PIRSF018266">
    <property type="entry name" value="FecR"/>
    <property type="match status" value="1"/>
</dbReference>
<organism evidence="4 5">
    <name type="scientific">Candidatus Alistipes intestinigallinarum</name>
    <dbReference type="NCBI Taxonomy" id="2838440"/>
    <lineage>
        <taxon>Bacteria</taxon>
        <taxon>Pseudomonadati</taxon>
        <taxon>Bacteroidota</taxon>
        <taxon>Bacteroidia</taxon>
        <taxon>Bacteroidales</taxon>
        <taxon>Rikenellaceae</taxon>
        <taxon>Alistipes</taxon>
    </lineage>
</organism>
<dbReference type="Proteomes" id="UP000886844">
    <property type="component" value="Unassembled WGS sequence"/>
</dbReference>
<dbReference type="AlphaFoldDB" id="A0A9D1Z0K8"/>
<evidence type="ECO:0000313" key="4">
    <source>
        <dbReference type="EMBL" id="HIY68683.1"/>
    </source>
</evidence>
<keyword evidence="1" id="KW-1133">Transmembrane helix</keyword>
<evidence type="ECO:0000259" key="2">
    <source>
        <dbReference type="Pfam" id="PF04773"/>
    </source>
</evidence>
<dbReference type="InterPro" id="IPR006860">
    <property type="entry name" value="FecR"/>
</dbReference>
<protein>
    <submittedName>
        <fullName evidence="4">FecR domain-containing protein</fullName>
    </submittedName>
</protein>
<reference evidence="4" key="1">
    <citation type="journal article" date="2021" name="PeerJ">
        <title>Extensive microbial diversity within the chicken gut microbiome revealed by metagenomics and culture.</title>
        <authorList>
            <person name="Gilroy R."/>
            <person name="Ravi A."/>
            <person name="Getino M."/>
            <person name="Pursley I."/>
            <person name="Horton D.L."/>
            <person name="Alikhan N.F."/>
            <person name="Baker D."/>
            <person name="Gharbi K."/>
            <person name="Hall N."/>
            <person name="Watson M."/>
            <person name="Adriaenssens E.M."/>
            <person name="Foster-Nyarko E."/>
            <person name="Jarju S."/>
            <person name="Secka A."/>
            <person name="Antonio M."/>
            <person name="Oren A."/>
            <person name="Chaudhuri R.R."/>
            <person name="La Ragione R."/>
            <person name="Hildebrand F."/>
            <person name="Pallen M.J."/>
        </authorList>
    </citation>
    <scope>NUCLEOTIDE SEQUENCE</scope>
    <source>
        <strain evidence="4">5134</strain>
    </source>
</reference>
<proteinExistence type="predicted"/>
<dbReference type="InterPro" id="IPR012373">
    <property type="entry name" value="Ferrdict_sens_TM"/>
</dbReference>
<dbReference type="Gene3D" id="2.60.120.1440">
    <property type="match status" value="1"/>
</dbReference>
<name>A0A9D1Z0K8_9BACT</name>
<reference evidence="4" key="2">
    <citation type="submission" date="2021-04" db="EMBL/GenBank/DDBJ databases">
        <authorList>
            <person name="Gilroy R."/>
        </authorList>
    </citation>
    <scope>NUCLEOTIDE SEQUENCE</scope>
    <source>
        <strain evidence="4">5134</strain>
    </source>
</reference>
<keyword evidence="1" id="KW-0812">Transmembrane</keyword>
<dbReference type="EMBL" id="DXDA01000037">
    <property type="protein sequence ID" value="HIY68683.1"/>
    <property type="molecule type" value="Genomic_DNA"/>
</dbReference>
<gene>
    <name evidence="4" type="ORF">H9828_04635</name>
</gene>
<feature type="domain" description="FecR protein" evidence="2">
    <location>
        <begin position="124"/>
        <end position="215"/>
    </location>
</feature>
<feature type="transmembrane region" description="Helical" evidence="1">
    <location>
        <begin position="93"/>
        <end position="116"/>
    </location>
</feature>
<dbReference type="PANTHER" id="PTHR30273:SF2">
    <property type="entry name" value="PROTEIN FECR"/>
    <property type="match status" value="1"/>
</dbReference>
<accession>A0A9D1Z0K8</accession>
<dbReference type="InterPro" id="IPR032508">
    <property type="entry name" value="FecR_C"/>
</dbReference>
<evidence type="ECO:0000256" key="1">
    <source>
        <dbReference type="SAM" id="Phobius"/>
    </source>
</evidence>
<evidence type="ECO:0000313" key="5">
    <source>
        <dbReference type="Proteomes" id="UP000886844"/>
    </source>
</evidence>
<dbReference type="Gene3D" id="3.55.50.30">
    <property type="match status" value="1"/>
</dbReference>
<sequence>MKKPENCMNGIPHIIARWLTFTASARDRKRLQAWKSRDDANAAWVDALGAWWNNPAPRPENPRVETVRVQLSERLDDRISTGNRGLRRLLRGVAAAAVLLLVSWGSLYIASLTGYFDTEKRVAVSTRAGQQSCVELPDGSLVWLNSESRVEFRSDKQSRRASLVGEACFDVKPDKQHPFFVEAGSARIRVVGTKFNVRHYAETGRIATSLLDGHVVMRVPGFDGEIDLLPGEKVVYNEQDGTFTKSHLNTNNDILWQNGILLFENEPFELLVRTLERYYDVEIIYDEADFENIHFTGSINNLSIYKVLEFINLTIPIRYTIENKTIHLALSKTSARNGWHQ</sequence>
<feature type="domain" description="Protein FecR C-terminal" evidence="3">
    <location>
        <begin position="261"/>
        <end position="327"/>
    </location>
</feature>
<dbReference type="PANTHER" id="PTHR30273">
    <property type="entry name" value="PERIPLASMIC SIGNAL SENSOR AND SIGMA FACTOR ACTIVATOR FECR-RELATED"/>
    <property type="match status" value="1"/>
</dbReference>
<comment type="caution">
    <text evidence="4">The sequence shown here is derived from an EMBL/GenBank/DDBJ whole genome shotgun (WGS) entry which is preliminary data.</text>
</comment>
<dbReference type="Pfam" id="PF16344">
    <property type="entry name" value="FecR_C"/>
    <property type="match status" value="1"/>
</dbReference>